<dbReference type="GO" id="GO:0046653">
    <property type="term" value="P:tetrahydrofolate metabolic process"/>
    <property type="evidence" value="ECO:0007669"/>
    <property type="project" value="InterPro"/>
</dbReference>
<protein>
    <submittedName>
        <fullName evidence="1">Sarcosine oxidase subunit delta</fullName>
    </submittedName>
</protein>
<dbReference type="Proteomes" id="UP000198894">
    <property type="component" value="Unassembled WGS sequence"/>
</dbReference>
<dbReference type="GO" id="GO:0008115">
    <property type="term" value="F:sarcosine oxidase activity"/>
    <property type="evidence" value="ECO:0007669"/>
    <property type="project" value="InterPro"/>
</dbReference>
<dbReference type="EMBL" id="FNEE01000016">
    <property type="protein sequence ID" value="SDK50136.1"/>
    <property type="molecule type" value="Genomic_DNA"/>
</dbReference>
<accession>A0A1G9CEX8</accession>
<dbReference type="Gene3D" id="3.30.2270.10">
    <property type="entry name" value="Folate-binding superfamily"/>
    <property type="match status" value="1"/>
</dbReference>
<dbReference type="InterPro" id="IPR006279">
    <property type="entry name" value="SoxD"/>
</dbReference>
<name>A0A1G9CEX8_9HYPH</name>
<dbReference type="Pfam" id="PF04267">
    <property type="entry name" value="SoxD"/>
    <property type="match status" value="1"/>
</dbReference>
<dbReference type="InterPro" id="IPR038561">
    <property type="entry name" value="SoxD_sf"/>
</dbReference>
<sequence length="98" mass="11250">MLPIECPCCGPRDHDEFRYGGDASVTRPAHDDPDPEAWYRYVFIRANPAGLHREFWQHVIGCRQWLVVERDTRNHAIASVELARKSPHSKSLARKSPA</sequence>
<dbReference type="AlphaFoldDB" id="A0A1G9CEX8"/>
<evidence type="ECO:0000313" key="2">
    <source>
        <dbReference type="Proteomes" id="UP000198894"/>
    </source>
</evidence>
<proteinExistence type="predicted"/>
<keyword evidence="2" id="KW-1185">Reference proteome</keyword>
<dbReference type="RefSeq" id="WP_091597310.1">
    <property type="nucleotide sequence ID" value="NZ_FNEE01000016.1"/>
</dbReference>
<evidence type="ECO:0000313" key="1">
    <source>
        <dbReference type="EMBL" id="SDK50136.1"/>
    </source>
</evidence>
<reference evidence="2" key="1">
    <citation type="submission" date="2016-10" db="EMBL/GenBank/DDBJ databases">
        <authorList>
            <person name="Varghese N."/>
            <person name="Submissions S."/>
        </authorList>
    </citation>
    <scope>NUCLEOTIDE SEQUENCE [LARGE SCALE GENOMIC DNA]</scope>
    <source>
        <strain evidence="2">CGMCC 1.11022</strain>
    </source>
</reference>
<organism evidence="1 2">
    <name type="scientific">Mesorhizobium muleiense</name>
    <dbReference type="NCBI Taxonomy" id="1004279"/>
    <lineage>
        <taxon>Bacteria</taxon>
        <taxon>Pseudomonadati</taxon>
        <taxon>Pseudomonadota</taxon>
        <taxon>Alphaproteobacteria</taxon>
        <taxon>Hyphomicrobiales</taxon>
        <taxon>Phyllobacteriaceae</taxon>
        <taxon>Mesorhizobium</taxon>
    </lineage>
</organism>
<gene>
    <name evidence="1" type="ORF">SAMN05428953_11648</name>
</gene>